<keyword evidence="15" id="KW-0472">Membrane</keyword>
<keyword evidence="11 20" id="KW-0547">Nucleotide-binding</keyword>
<evidence type="ECO:0000256" key="18">
    <source>
        <dbReference type="ARBA" id="ARBA00047899"/>
    </source>
</evidence>
<name>A0A2P6SHL4_ROSCH</name>
<gene>
    <name evidence="22" type="ORF">RchiOBHm_Chr1g0356211</name>
</gene>
<dbReference type="GO" id="GO:0004674">
    <property type="term" value="F:protein serine/threonine kinase activity"/>
    <property type="evidence" value="ECO:0007669"/>
    <property type="project" value="UniProtKB-KW"/>
</dbReference>
<organism evidence="22 23">
    <name type="scientific">Rosa chinensis</name>
    <name type="common">China rose</name>
    <dbReference type="NCBI Taxonomy" id="74649"/>
    <lineage>
        <taxon>Eukaryota</taxon>
        <taxon>Viridiplantae</taxon>
        <taxon>Streptophyta</taxon>
        <taxon>Embryophyta</taxon>
        <taxon>Tracheophyta</taxon>
        <taxon>Spermatophyta</taxon>
        <taxon>Magnoliopsida</taxon>
        <taxon>eudicotyledons</taxon>
        <taxon>Gunneridae</taxon>
        <taxon>Pentapetalae</taxon>
        <taxon>rosids</taxon>
        <taxon>fabids</taxon>
        <taxon>Rosales</taxon>
        <taxon>Rosaceae</taxon>
        <taxon>Rosoideae</taxon>
        <taxon>Rosoideae incertae sedis</taxon>
        <taxon>Rosa</taxon>
    </lineage>
</organism>
<feature type="binding site" evidence="20">
    <location>
        <position position="35"/>
    </location>
    <ligand>
        <name>ATP</name>
        <dbReference type="ChEBI" id="CHEBI:30616"/>
    </ligand>
</feature>
<sequence>MGRSGHLPENLIGVGTFGSVYKVFIDRAQVLVAVKVFNLLHQGSLKSFIAECEVLRSIRHSNILHPTVGTQKVRSAPKNLSFVQRLDIAIDVACALDYLHNHCDTPTVHCDLKPSNILLDNDLTGRVSDFGLARFLSKPNNISTNLPSVIKLRGPVSYVAPEYETGSEASTYGDVYSFGILLLEMFTGKKSTDDMFSYRLNLHKFVSMSYFEGVFSEIADPRLLLQGGNSRPSKCSVKFKSEIGQCLRSIFEIGIVCSSESPRGRMDIHNVVFELNSVRDDFLNRLHSYSPTVGVRSRSCSSCIVCRRRMKEPPAWRSWSNRGYRQYGTGSGERKYWDVYSFGILLLEMFTGKGPTDLMNIHNFVEMAIPERVTEIADSRLLQRGTNDTQKNECLISIFEIGIACSDGAQSDRMSIDRVVPRLHSIRDRLLP</sequence>
<keyword evidence="16" id="KW-0675">Receptor</keyword>
<evidence type="ECO:0000256" key="11">
    <source>
        <dbReference type="ARBA" id="ARBA00022741"/>
    </source>
</evidence>
<dbReference type="EC" id="2.7.11.1" evidence="2"/>
<dbReference type="PROSITE" id="PS00107">
    <property type="entry name" value="PROTEIN_KINASE_ATP"/>
    <property type="match status" value="1"/>
</dbReference>
<dbReference type="PROSITE" id="PS50011">
    <property type="entry name" value="PROTEIN_KINASE_DOM"/>
    <property type="match status" value="1"/>
</dbReference>
<dbReference type="SMART" id="SM00220">
    <property type="entry name" value="S_TKc"/>
    <property type="match status" value="1"/>
</dbReference>
<feature type="domain" description="Protein kinase" evidence="21">
    <location>
        <begin position="6"/>
        <end position="283"/>
    </location>
</feature>
<evidence type="ECO:0000256" key="14">
    <source>
        <dbReference type="ARBA" id="ARBA00022989"/>
    </source>
</evidence>
<dbReference type="GO" id="GO:0005524">
    <property type="term" value="F:ATP binding"/>
    <property type="evidence" value="ECO:0007669"/>
    <property type="project" value="UniProtKB-UniRule"/>
</dbReference>
<keyword evidence="23" id="KW-1185">Reference proteome</keyword>
<evidence type="ECO:0000256" key="3">
    <source>
        <dbReference type="ARBA" id="ARBA00022475"/>
    </source>
</evidence>
<keyword evidence="6" id="KW-0433">Leucine-rich repeat</keyword>
<dbReference type="FunFam" id="1.10.510.10:FF:000358">
    <property type="entry name" value="Putative leucine-rich repeat receptor-like serine/threonine-protein kinase"/>
    <property type="match status" value="1"/>
</dbReference>
<evidence type="ECO:0000256" key="12">
    <source>
        <dbReference type="ARBA" id="ARBA00022777"/>
    </source>
</evidence>
<dbReference type="AlphaFoldDB" id="A0A2P6SHL4"/>
<reference evidence="22 23" key="1">
    <citation type="journal article" date="2018" name="Nat. Genet.">
        <title>The Rosa genome provides new insights in the design of modern roses.</title>
        <authorList>
            <person name="Bendahmane M."/>
        </authorList>
    </citation>
    <scope>NUCLEOTIDE SEQUENCE [LARGE SCALE GENOMIC DNA]</scope>
    <source>
        <strain evidence="23">cv. Old Blush</strain>
    </source>
</reference>
<evidence type="ECO:0000256" key="9">
    <source>
        <dbReference type="ARBA" id="ARBA00022729"/>
    </source>
</evidence>
<dbReference type="Gene3D" id="1.10.510.10">
    <property type="entry name" value="Transferase(Phosphotransferase) domain 1"/>
    <property type="match status" value="2"/>
</dbReference>
<evidence type="ECO:0000259" key="21">
    <source>
        <dbReference type="PROSITE" id="PS50011"/>
    </source>
</evidence>
<dbReference type="Gene3D" id="3.30.200.20">
    <property type="entry name" value="Phosphorylase Kinase, domain 1"/>
    <property type="match status" value="1"/>
</dbReference>
<keyword evidence="5" id="KW-0597">Phosphoprotein</keyword>
<dbReference type="EMBL" id="PDCK01000039">
    <property type="protein sequence ID" value="PRQ58160.1"/>
    <property type="molecule type" value="Genomic_DNA"/>
</dbReference>
<dbReference type="Pfam" id="PF07714">
    <property type="entry name" value="PK_Tyr_Ser-Thr"/>
    <property type="match status" value="2"/>
</dbReference>
<keyword evidence="8" id="KW-0812">Transmembrane</keyword>
<evidence type="ECO:0000256" key="17">
    <source>
        <dbReference type="ARBA" id="ARBA00023180"/>
    </source>
</evidence>
<comment type="catalytic activity">
    <reaction evidence="19">
        <text>L-seryl-[protein] + ATP = O-phospho-L-seryl-[protein] + ADP + H(+)</text>
        <dbReference type="Rhea" id="RHEA:17989"/>
        <dbReference type="Rhea" id="RHEA-COMP:9863"/>
        <dbReference type="Rhea" id="RHEA-COMP:11604"/>
        <dbReference type="ChEBI" id="CHEBI:15378"/>
        <dbReference type="ChEBI" id="CHEBI:29999"/>
        <dbReference type="ChEBI" id="CHEBI:30616"/>
        <dbReference type="ChEBI" id="CHEBI:83421"/>
        <dbReference type="ChEBI" id="CHEBI:456216"/>
        <dbReference type="EC" id="2.7.11.1"/>
    </reaction>
</comment>
<comment type="caution">
    <text evidence="22">The sequence shown here is derived from an EMBL/GenBank/DDBJ whole genome shotgun (WGS) entry which is preliminary data.</text>
</comment>
<evidence type="ECO:0000256" key="20">
    <source>
        <dbReference type="PROSITE-ProRule" id="PRU10141"/>
    </source>
</evidence>
<dbReference type="InterPro" id="IPR017441">
    <property type="entry name" value="Protein_kinase_ATP_BS"/>
</dbReference>
<keyword evidence="14" id="KW-1133">Transmembrane helix</keyword>
<keyword evidence="7 22" id="KW-0808">Transferase</keyword>
<dbReference type="InterPro" id="IPR051564">
    <property type="entry name" value="LRR_receptor-like_kinase"/>
</dbReference>
<evidence type="ECO:0000256" key="5">
    <source>
        <dbReference type="ARBA" id="ARBA00022553"/>
    </source>
</evidence>
<evidence type="ECO:0000256" key="4">
    <source>
        <dbReference type="ARBA" id="ARBA00022527"/>
    </source>
</evidence>
<keyword evidence="9" id="KW-0732">Signal</keyword>
<keyword evidence="17" id="KW-0325">Glycoprotein</keyword>
<protein>
    <recommendedName>
        <fullName evidence="2">non-specific serine/threonine protein kinase</fullName>
        <ecNumber evidence="2">2.7.11.1</ecNumber>
    </recommendedName>
</protein>
<evidence type="ECO:0000256" key="15">
    <source>
        <dbReference type="ARBA" id="ARBA00023136"/>
    </source>
</evidence>
<dbReference type="InterPro" id="IPR000719">
    <property type="entry name" value="Prot_kinase_dom"/>
</dbReference>
<dbReference type="PANTHER" id="PTHR48055:SF55">
    <property type="entry name" value="PROTEIN KINASE DOMAIN-CONTAINING PROTEIN"/>
    <property type="match status" value="1"/>
</dbReference>
<keyword evidence="4" id="KW-0723">Serine/threonine-protein kinase</keyword>
<evidence type="ECO:0000256" key="7">
    <source>
        <dbReference type="ARBA" id="ARBA00022679"/>
    </source>
</evidence>
<dbReference type="GO" id="GO:0005886">
    <property type="term" value="C:plasma membrane"/>
    <property type="evidence" value="ECO:0007669"/>
    <property type="project" value="UniProtKB-SubCell"/>
</dbReference>
<keyword evidence="13 20" id="KW-0067">ATP-binding</keyword>
<evidence type="ECO:0000256" key="16">
    <source>
        <dbReference type="ARBA" id="ARBA00023170"/>
    </source>
</evidence>
<evidence type="ECO:0000256" key="19">
    <source>
        <dbReference type="ARBA" id="ARBA00048679"/>
    </source>
</evidence>
<evidence type="ECO:0000256" key="6">
    <source>
        <dbReference type="ARBA" id="ARBA00022614"/>
    </source>
</evidence>
<evidence type="ECO:0000256" key="10">
    <source>
        <dbReference type="ARBA" id="ARBA00022737"/>
    </source>
</evidence>
<evidence type="ECO:0000256" key="1">
    <source>
        <dbReference type="ARBA" id="ARBA00004162"/>
    </source>
</evidence>
<dbReference type="InterPro" id="IPR001245">
    <property type="entry name" value="Ser-Thr/Tyr_kinase_cat_dom"/>
</dbReference>
<dbReference type="Gramene" id="PRQ58160">
    <property type="protein sequence ID" value="PRQ58160"/>
    <property type="gene ID" value="RchiOBHm_Chr1g0356211"/>
</dbReference>
<dbReference type="PANTHER" id="PTHR48055">
    <property type="entry name" value="LEUCINE-RICH REPEAT RECEPTOR PROTEIN KINASE EMS1"/>
    <property type="match status" value="1"/>
</dbReference>
<dbReference type="SUPFAM" id="SSF56112">
    <property type="entry name" value="Protein kinase-like (PK-like)"/>
    <property type="match status" value="2"/>
</dbReference>
<proteinExistence type="predicted"/>
<accession>A0A2P6SHL4</accession>
<evidence type="ECO:0000313" key="23">
    <source>
        <dbReference type="Proteomes" id="UP000238479"/>
    </source>
</evidence>
<comment type="subcellular location">
    <subcellularLocation>
        <location evidence="1">Cell membrane</location>
        <topology evidence="1">Single-pass membrane protein</topology>
    </subcellularLocation>
</comment>
<keyword evidence="3" id="KW-1003">Cell membrane</keyword>
<evidence type="ECO:0000256" key="13">
    <source>
        <dbReference type="ARBA" id="ARBA00022840"/>
    </source>
</evidence>
<keyword evidence="12" id="KW-0418">Kinase</keyword>
<evidence type="ECO:0000256" key="2">
    <source>
        <dbReference type="ARBA" id="ARBA00012513"/>
    </source>
</evidence>
<dbReference type="Proteomes" id="UP000238479">
    <property type="component" value="Chromosome 1"/>
</dbReference>
<evidence type="ECO:0000313" key="22">
    <source>
        <dbReference type="EMBL" id="PRQ58160.1"/>
    </source>
</evidence>
<keyword evidence="10" id="KW-0677">Repeat</keyword>
<comment type="catalytic activity">
    <reaction evidence="18">
        <text>L-threonyl-[protein] + ATP = O-phospho-L-threonyl-[protein] + ADP + H(+)</text>
        <dbReference type="Rhea" id="RHEA:46608"/>
        <dbReference type="Rhea" id="RHEA-COMP:11060"/>
        <dbReference type="Rhea" id="RHEA-COMP:11605"/>
        <dbReference type="ChEBI" id="CHEBI:15378"/>
        <dbReference type="ChEBI" id="CHEBI:30013"/>
        <dbReference type="ChEBI" id="CHEBI:30616"/>
        <dbReference type="ChEBI" id="CHEBI:61977"/>
        <dbReference type="ChEBI" id="CHEBI:456216"/>
        <dbReference type="EC" id="2.7.11.1"/>
    </reaction>
</comment>
<evidence type="ECO:0000256" key="8">
    <source>
        <dbReference type="ARBA" id="ARBA00022692"/>
    </source>
</evidence>
<dbReference type="InterPro" id="IPR011009">
    <property type="entry name" value="Kinase-like_dom_sf"/>
</dbReference>